<evidence type="ECO:0000256" key="2">
    <source>
        <dbReference type="SAM" id="MobiDB-lite"/>
    </source>
</evidence>
<dbReference type="AlphaFoldDB" id="A0A540VQF9"/>
<feature type="coiled-coil region" evidence="1">
    <location>
        <begin position="19"/>
        <end position="114"/>
    </location>
</feature>
<feature type="compositionally biased region" description="Basic and acidic residues" evidence="2">
    <location>
        <begin position="170"/>
        <end position="192"/>
    </location>
</feature>
<dbReference type="Proteomes" id="UP000315400">
    <property type="component" value="Unassembled WGS sequence"/>
</dbReference>
<protein>
    <recommendedName>
        <fullName evidence="5">PspA/IM30 family protein</fullName>
    </recommendedName>
</protein>
<proteinExistence type="predicted"/>
<gene>
    <name evidence="3" type="ORF">FKY71_10875</name>
</gene>
<feature type="region of interest" description="Disordered" evidence="2">
    <location>
        <begin position="161"/>
        <end position="192"/>
    </location>
</feature>
<organism evidence="3 4">
    <name type="scientific">Spiribacter salinus</name>
    <dbReference type="NCBI Taxonomy" id="1335746"/>
    <lineage>
        <taxon>Bacteria</taxon>
        <taxon>Pseudomonadati</taxon>
        <taxon>Pseudomonadota</taxon>
        <taxon>Gammaproteobacteria</taxon>
        <taxon>Chromatiales</taxon>
        <taxon>Ectothiorhodospiraceae</taxon>
        <taxon>Spiribacter</taxon>
    </lineage>
</organism>
<evidence type="ECO:0008006" key="5">
    <source>
        <dbReference type="Google" id="ProtNLM"/>
    </source>
</evidence>
<reference evidence="3 4" key="1">
    <citation type="submission" date="2019-06" db="EMBL/GenBank/DDBJ databases">
        <title>Metagenome assembled Genome of Spiribacter salinus SL48-SHIP from the microbial mat of Salt Lake 48 (Novosibirsk region, Russia).</title>
        <authorList>
            <person name="Shipova A."/>
            <person name="Rozanov A.S."/>
            <person name="Bryanskaya A.V."/>
            <person name="Peltek S.E."/>
        </authorList>
    </citation>
    <scope>NUCLEOTIDE SEQUENCE [LARGE SCALE GENOMIC DNA]</scope>
    <source>
        <strain evidence="3">SL48-SHIP-2</strain>
    </source>
</reference>
<keyword evidence="1" id="KW-0175">Coiled coil</keyword>
<evidence type="ECO:0000313" key="4">
    <source>
        <dbReference type="Proteomes" id="UP000315400"/>
    </source>
</evidence>
<dbReference type="EMBL" id="VIFK01000103">
    <property type="protein sequence ID" value="TQE99001.1"/>
    <property type="molecule type" value="Genomic_DNA"/>
</dbReference>
<sequence length="192" mass="21026">MSNFPDLKDLPTLGDDTAVIRARERLSTIEARLAETEQLRTDLAAEVKEAQATAKEARKAALLDDGAAVAVQADTDTDKLKRQLQASIRDVKVLEELKAEAEETLDNVTEAGRKALRPAYKEAEGAIIEQALKAVGALQDCLAKADALAAKARGELMSFRPSVPLSPSHIQRDLGEKQLDRMARKLQERLDR</sequence>
<evidence type="ECO:0000256" key="1">
    <source>
        <dbReference type="SAM" id="Coils"/>
    </source>
</evidence>
<accession>A0A540VQF9</accession>
<comment type="caution">
    <text evidence="3">The sequence shown here is derived from an EMBL/GenBank/DDBJ whole genome shotgun (WGS) entry which is preliminary data.</text>
</comment>
<evidence type="ECO:0000313" key="3">
    <source>
        <dbReference type="EMBL" id="TQE99001.1"/>
    </source>
</evidence>
<name>A0A540VQF9_9GAMM</name>